<feature type="non-terminal residue" evidence="1">
    <location>
        <position position="1"/>
    </location>
</feature>
<dbReference type="Proteomes" id="UP000324629">
    <property type="component" value="Unassembled WGS sequence"/>
</dbReference>
<dbReference type="Gene3D" id="3.90.550.10">
    <property type="entry name" value="Spore Coat Polysaccharide Biosynthesis Protein SpsA, Chain A"/>
    <property type="match status" value="1"/>
</dbReference>
<evidence type="ECO:0000313" key="1">
    <source>
        <dbReference type="EMBL" id="KAA3674227.1"/>
    </source>
</evidence>
<proteinExistence type="predicted"/>
<evidence type="ECO:0000313" key="2">
    <source>
        <dbReference type="Proteomes" id="UP000324629"/>
    </source>
</evidence>
<dbReference type="AlphaFoldDB" id="A0A5J4NFC1"/>
<reference evidence="1 2" key="1">
    <citation type="journal article" date="2019" name="Gigascience">
        <title>Whole-genome sequence of the oriental lung fluke Paragonimus westermani.</title>
        <authorList>
            <person name="Oey H."/>
            <person name="Zakrzewski M."/>
            <person name="Narain K."/>
            <person name="Devi K.R."/>
            <person name="Agatsuma T."/>
            <person name="Nawaratna S."/>
            <person name="Gobert G.N."/>
            <person name="Jones M.K."/>
            <person name="Ragan M.A."/>
            <person name="McManus D.P."/>
            <person name="Krause L."/>
        </authorList>
    </citation>
    <scope>NUCLEOTIDE SEQUENCE [LARGE SCALE GENOMIC DNA]</scope>
    <source>
        <strain evidence="1 2">IND2009</strain>
    </source>
</reference>
<organism evidence="1 2">
    <name type="scientific">Paragonimus westermani</name>
    <dbReference type="NCBI Taxonomy" id="34504"/>
    <lineage>
        <taxon>Eukaryota</taxon>
        <taxon>Metazoa</taxon>
        <taxon>Spiralia</taxon>
        <taxon>Lophotrochozoa</taxon>
        <taxon>Platyhelminthes</taxon>
        <taxon>Trematoda</taxon>
        <taxon>Digenea</taxon>
        <taxon>Plagiorchiida</taxon>
        <taxon>Troglotremata</taxon>
        <taxon>Troglotrematidae</taxon>
        <taxon>Paragonimus</taxon>
    </lineage>
</organism>
<protein>
    <submittedName>
        <fullName evidence="1">Uncharacterized protein</fullName>
    </submittedName>
</protein>
<dbReference type="GO" id="GO:0016757">
    <property type="term" value="F:glycosyltransferase activity"/>
    <property type="evidence" value="ECO:0007669"/>
    <property type="project" value="InterPro"/>
</dbReference>
<dbReference type="SUPFAM" id="SSF53448">
    <property type="entry name" value="Nucleotide-diphospho-sugar transferases"/>
    <property type="match status" value="1"/>
</dbReference>
<keyword evidence="2" id="KW-1185">Reference proteome</keyword>
<dbReference type="InterPro" id="IPR002495">
    <property type="entry name" value="Glyco_trans_8"/>
</dbReference>
<gene>
    <name evidence="1" type="ORF">DEA37_0007133</name>
</gene>
<dbReference type="InterPro" id="IPR029044">
    <property type="entry name" value="Nucleotide-diphossugar_trans"/>
</dbReference>
<accession>A0A5J4NFC1</accession>
<dbReference type="EMBL" id="QNGE01003296">
    <property type="protein sequence ID" value="KAA3674227.1"/>
    <property type="molecule type" value="Genomic_DNA"/>
</dbReference>
<comment type="caution">
    <text evidence="1">The sequence shown here is derived from an EMBL/GenBank/DDBJ whole genome shotgun (WGS) entry which is preliminary data.</text>
</comment>
<name>A0A5J4NFC1_9TREM</name>
<sequence>PFLVVLYFFELHHTVSRPSERFVNKCATAHSHVPRMQLICRSMKSEYTNGVLFTSDLKIPAKLLEGPIKKSATLESYRRVDVYQPYLQLDASTFSSLKYFGINSGMMLMNLTELRRINWWFLWQKEVLKEINEIGYLPIADQQVINQIIRRNHALYHSLPCEWNIQVHLSSGMDCCPKRWIDRLPDEDDCFEQSQVDYSNNHHTLQQARLVHYNIRQKPETSGSSALSPLEWTTSMSNMSLLQLRHRFFRVYHKFRQIPLSCFT</sequence>
<dbReference type="Pfam" id="PF01501">
    <property type="entry name" value="Glyco_transf_8"/>
    <property type="match status" value="1"/>
</dbReference>